<organism evidence="2 3">
    <name type="scientific">Actinomycetospora corticicola</name>
    <dbReference type="NCBI Taxonomy" id="663602"/>
    <lineage>
        <taxon>Bacteria</taxon>
        <taxon>Bacillati</taxon>
        <taxon>Actinomycetota</taxon>
        <taxon>Actinomycetes</taxon>
        <taxon>Pseudonocardiales</taxon>
        <taxon>Pseudonocardiaceae</taxon>
        <taxon>Actinomycetospora</taxon>
    </lineage>
</organism>
<comment type="caution">
    <text evidence="2">The sequence shown here is derived from an EMBL/GenBank/DDBJ whole genome shotgun (WGS) entry which is preliminary data.</text>
</comment>
<evidence type="ECO:0000256" key="1">
    <source>
        <dbReference type="SAM" id="MobiDB-lite"/>
    </source>
</evidence>
<evidence type="ECO:0000313" key="3">
    <source>
        <dbReference type="Proteomes" id="UP000535890"/>
    </source>
</evidence>
<dbReference type="RefSeq" id="WP_179794892.1">
    <property type="nucleotide sequence ID" value="NZ_BAABHP010000014.1"/>
</dbReference>
<dbReference type="Proteomes" id="UP000535890">
    <property type="component" value="Unassembled WGS sequence"/>
</dbReference>
<dbReference type="EMBL" id="JACCBN010000001">
    <property type="protein sequence ID" value="NYD37321.1"/>
    <property type="molecule type" value="Genomic_DNA"/>
</dbReference>
<evidence type="ECO:0000313" key="2">
    <source>
        <dbReference type="EMBL" id="NYD37321.1"/>
    </source>
</evidence>
<dbReference type="AlphaFoldDB" id="A0A7Y9DXU2"/>
<gene>
    <name evidence="2" type="ORF">BJ983_003423</name>
</gene>
<feature type="region of interest" description="Disordered" evidence="1">
    <location>
        <begin position="73"/>
        <end position="93"/>
    </location>
</feature>
<feature type="compositionally biased region" description="Polar residues" evidence="1">
    <location>
        <begin position="84"/>
        <end position="93"/>
    </location>
</feature>
<name>A0A7Y9DXU2_9PSEU</name>
<accession>A0A7Y9DXU2</accession>
<keyword evidence="3" id="KW-1185">Reference proteome</keyword>
<sequence>MTSKPATGAAAAAAALGAWLAVPMVTMRRKGTLDEQQIAAIRGETRFEPTDDEARHRAALRRARVREAQVRAAMAAIPEPRSSDLPQRSPLTW</sequence>
<protein>
    <submittedName>
        <fullName evidence="2">Uncharacterized protein</fullName>
    </submittedName>
</protein>
<proteinExistence type="predicted"/>
<reference evidence="2 3" key="1">
    <citation type="submission" date="2020-07" db="EMBL/GenBank/DDBJ databases">
        <title>Sequencing the genomes of 1000 actinobacteria strains.</title>
        <authorList>
            <person name="Klenk H.-P."/>
        </authorList>
    </citation>
    <scope>NUCLEOTIDE SEQUENCE [LARGE SCALE GENOMIC DNA]</scope>
    <source>
        <strain evidence="2 3">DSM 45772</strain>
    </source>
</reference>